<evidence type="ECO:0000313" key="10">
    <source>
        <dbReference type="EMBL" id="KAF2828042.1"/>
    </source>
</evidence>
<keyword evidence="6" id="KW-0406">Ion transport</keyword>
<keyword evidence="5 9" id="KW-1133">Transmembrane helix</keyword>
<dbReference type="InterPro" id="IPR044669">
    <property type="entry name" value="YneE/VCCN1/2-like"/>
</dbReference>
<proteinExistence type="predicted"/>
<dbReference type="GO" id="GO:0005886">
    <property type="term" value="C:plasma membrane"/>
    <property type="evidence" value="ECO:0007669"/>
    <property type="project" value="UniProtKB-SubCell"/>
</dbReference>
<feature type="region of interest" description="Disordered" evidence="8">
    <location>
        <begin position="429"/>
        <end position="470"/>
    </location>
</feature>
<dbReference type="PANTHER" id="PTHR33281">
    <property type="entry name" value="UPF0187 PROTEIN YNEE"/>
    <property type="match status" value="1"/>
</dbReference>
<feature type="compositionally biased region" description="Polar residues" evidence="8">
    <location>
        <begin position="431"/>
        <end position="444"/>
    </location>
</feature>
<gene>
    <name evidence="10" type="ORF">CC86DRAFT_203513</name>
</gene>
<evidence type="ECO:0000313" key="11">
    <source>
        <dbReference type="Proteomes" id="UP000799424"/>
    </source>
</evidence>
<keyword evidence="2" id="KW-0813">Transport</keyword>
<name>A0A6A7A3Y9_9PLEO</name>
<dbReference type="AlphaFoldDB" id="A0A6A7A3Y9"/>
<keyword evidence="3" id="KW-1003">Cell membrane</keyword>
<sequence>MMASVEDALKHVDPESGEAKRARRSLQEYFMGPRDVTRHSKWPRALRMHGSVTPKILIRTIAIGIWAAIITTIHQRVHPIDIHPIIATVLGLLVGFSLNLRSATAYERYMQGRMVWSKLNGISISLARNVWIHVIEREGELGKRDLLGKVSFINLIVAFAVALKHKVRFEPYIQYEDLHDLVSHLDTFAKTAGKPSPKRTHNSTFTNLKNMIRLAEANPRRELKRAKRPVGNLPLEVLSYMGAYLQSITDNGTLQAIATTKLVDNLQTLDDVLVTADRILNTPLPIAYVIVISQITWIYVITLPLQLVNIMGWVNVPVVIVAAYVILGMAAIGNEIENPFGQEVNDLPIELYCAQIAADVAIITSRPAPSMSDYAFHPKSKPLYPLSSKETKYWPDADVDEIRDALKTRAVSTKKSMWVRQSLAEGLEPLSQAQSVDGSTLNEQATRDMESIENEPTPVEPRPVEPREFGPVNSRTVVRWDESCADYGE</sequence>
<feature type="transmembrane region" description="Helical" evidence="9">
    <location>
        <begin position="313"/>
        <end position="332"/>
    </location>
</feature>
<protein>
    <submittedName>
        <fullName evidence="10">UPF0187-domain-containing protein</fullName>
    </submittedName>
</protein>
<evidence type="ECO:0000256" key="7">
    <source>
        <dbReference type="ARBA" id="ARBA00023136"/>
    </source>
</evidence>
<evidence type="ECO:0000256" key="6">
    <source>
        <dbReference type="ARBA" id="ARBA00023065"/>
    </source>
</evidence>
<keyword evidence="11" id="KW-1185">Reference proteome</keyword>
<dbReference type="Proteomes" id="UP000799424">
    <property type="component" value="Unassembled WGS sequence"/>
</dbReference>
<feature type="transmembrane region" description="Helical" evidence="9">
    <location>
        <begin position="85"/>
        <end position="103"/>
    </location>
</feature>
<feature type="transmembrane region" description="Helical" evidence="9">
    <location>
        <begin position="286"/>
        <end position="307"/>
    </location>
</feature>
<dbReference type="Pfam" id="PF25539">
    <property type="entry name" value="Bestrophin_2"/>
    <property type="match status" value="1"/>
</dbReference>
<feature type="transmembrane region" description="Helical" evidence="9">
    <location>
        <begin position="56"/>
        <end position="73"/>
    </location>
</feature>
<organism evidence="10 11">
    <name type="scientific">Ophiobolus disseminans</name>
    <dbReference type="NCBI Taxonomy" id="1469910"/>
    <lineage>
        <taxon>Eukaryota</taxon>
        <taxon>Fungi</taxon>
        <taxon>Dikarya</taxon>
        <taxon>Ascomycota</taxon>
        <taxon>Pezizomycotina</taxon>
        <taxon>Dothideomycetes</taxon>
        <taxon>Pleosporomycetidae</taxon>
        <taxon>Pleosporales</taxon>
        <taxon>Pleosporineae</taxon>
        <taxon>Phaeosphaeriaceae</taxon>
        <taxon>Ophiobolus</taxon>
    </lineage>
</organism>
<evidence type="ECO:0000256" key="8">
    <source>
        <dbReference type="SAM" id="MobiDB-lite"/>
    </source>
</evidence>
<evidence type="ECO:0000256" key="4">
    <source>
        <dbReference type="ARBA" id="ARBA00022692"/>
    </source>
</evidence>
<evidence type="ECO:0000256" key="9">
    <source>
        <dbReference type="SAM" id="Phobius"/>
    </source>
</evidence>
<keyword evidence="4 9" id="KW-0812">Transmembrane</keyword>
<evidence type="ECO:0000256" key="3">
    <source>
        <dbReference type="ARBA" id="ARBA00022475"/>
    </source>
</evidence>
<accession>A0A6A7A3Y9</accession>
<dbReference type="GO" id="GO:0005254">
    <property type="term" value="F:chloride channel activity"/>
    <property type="evidence" value="ECO:0007669"/>
    <property type="project" value="InterPro"/>
</dbReference>
<evidence type="ECO:0000256" key="1">
    <source>
        <dbReference type="ARBA" id="ARBA00004651"/>
    </source>
</evidence>
<dbReference type="OrthoDB" id="1368at2759"/>
<evidence type="ECO:0000256" key="2">
    <source>
        <dbReference type="ARBA" id="ARBA00022448"/>
    </source>
</evidence>
<dbReference type="PANTHER" id="PTHR33281:SF19">
    <property type="entry name" value="VOLTAGE-DEPENDENT ANION CHANNEL-FORMING PROTEIN YNEE"/>
    <property type="match status" value="1"/>
</dbReference>
<keyword evidence="7 9" id="KW-0472">Membrane</keyword>
<dbReference type="EMBL" id="MU006223">
    <property type="protein sequence ID" value="KAF2828042.1"/>
    <property type="molecule type" value="Genomic_DNA"/>
</dbReference>
<comment type="subcellular location">
    <subcellularLocation>
        <location evidence="1">Cell membrane</location>
        <topology evidence="1">Multi-pass membrane protein</topology>
    </subcellularLocation>
</comment>
<evidence type="ECO:0000256" key="5">
    <source>
        <dbReference type="ARBA" id="ARBA00022989"/>
    </source>
</evidence>
<reference evidence="10" key="1">
    <citation type="journal article" date="2020" name="Stud. Mycol.">
        <title>101 Dothideomycetes genomes: a test case for predicting lifestyles and emergence of pathogens.</title>
        <authorList>
            <person name="Haridas S."/>
            <person name="Albert R."/>
            <person name="Binder M."/>
            <person name="Bloem J."/>
            <person name="Labutti K."/>
            <person name="Salamov A."/>
            <person name="Andreopoulos B."/>
            <person name="Baker S."/>
            <person name="Barry K."/>
            <person name="Bills G."/>
            <person name="Bluhm B."/>
            <person name="Cannon C."/>
            <person name="Castanera R."/>
            <person name="Culley D."/>
            <person name="Daum C."/>
            <person name="Ezra D."/>
            <person name="Gonzalez J."/>
            <person name="Henrissat B."/>
            <person name="Kuo A."/>
            <person name="Liang C."/>
            <person name="Lipzen A."/>
            <person name="Lutzoni F."/>
            <person name="Magnuson J."/>
            <person name="Mondo S."/>
            <person name="Nolan M."/>
            <person name="Ohm R."/>
            <person name="Pangilinan J."/>
            <person name="Park H.-J."/>
            <person name="Ramirez L."/>
            <person name="Alfaro M."/>
            <person name="Sun H."/>
            <person name="Tritt A."/>
            <person name="Yoshinaga Y."/>
            <person name="Zwiers L.-H."/>
            <person name="Turgeon B."/>
            <person name="Goodwin S."/>
            <person name="Spatafora J."/>
            <person name="Crous P."/>
            <person name="Grigoriev I."/>
        </authorList>
    </citation>
    <scope>NUCLEOTIDE SEQUENCE</scope>
    <source>
        <strain evidence="10">CBS 113818</strain>
    </source>
</reference>